<gene>
    <name evidence="1" type="ORF">MENT_LOCUS35004</name>
</gene>
<organism evidence="1 2">
    <name type="scientific">Meloidogyne enterolobii</name>
    <name type="common">Root-knot nematode worm</name>
    <name type="synonym">Meloidogyne mayaguensis</name>
    <dbReference type="NCBI Taxonomy" id="390850"/>
    <lineage>
        <taxon>Eukaryota</taxon>
        <taxon>Metazoa</taxon>
        <taxon>Ecdysozoa</taxon>
        <taxon>Nematoda</taxon>
        <taxon>Chromadorea</taxon>
        <taxon>Rhabditida</taxon>
        <taxon>Tylenchina</taxon>
        <taxon>Tylenchomorpha</taxon>
        <taxon>Tylenchoidea</taxon>
        <taxon>Meloidogynidae</taxon>
        <taxon>Meloidogyninae</taxon>
        <taxon>Meloidogyne</taxon>
    </lineage>
</organism>
<evidence type="ECO:0000313" key="2">
    <source>
        <dbReference type="Proteomes" id="UP000580250"/>
    </source>
</evidence>
<dbReference type="EMBL" id="CAJEWN010000443">
    <property type="protein sequence ID" value="CAD2182760.1"/>
    <property type="molecule type" value="Genomic_DNA"/>
</dbReference>
<proteinExistence type="predicted"/>
<protein>
    <submittedName>
        <fullName evidence="1">Uncharacterized protein</fullName>
    </submittedName>
</protein>
<sequence>MDLSLIKLIETLTFDDVRKSITSLKDEGKYLEHIKSSIEHVLRTKARKSGHWDISVDVEAFVKFVLGLVEKDVFVSEEYNRQLKRWINSSYADLRRKEYEKKKVIVILWLWNSIKGADMFWAAFSNALSLFYQKMGINIMTHSAARVLSAFAVSVLDKADLLDDYIADSYSYAYNTPYTLYSSAPGRDSEAVGSIKKFVNASEFFDVDWLRRSFEVILFHLLGSSMLSLQGSLVHWKFRLNRTMIRFLATTTMVVFLKV</sequence>
<dbReference type="AlphaFoldDB" id="A0A6V7W6U7"/>
<accession>A0A6V7W6U7</accession>
<dbReference type="Proteomes" id="UP000580250">
    <property type="component" value="Unassembled WGS sequence"/>
</dbReference>
<reference evidence="1 2" key="1">
    <citation type="submission" date="2020-08" db="EMBL/GenBank/DDBJ databases">
        <authorList>
            <person name="Koutsovoulos G."/>
            <person name="Danchin GJ E."/>
        </authorList>
    </citation>
    <scope>NUCLEOTIDE SEQUENCE [LARGE SCALE GENOMIC DNA]</scope>
</reference>
<comment type="caution">
    <text evidence="1">The sequence shown here is derived from an EMBL/GenBank/DDBJ whole genome shotgun (WGS) entry which is preliminary data.</text>
</comment>
<evidence type="ECO:0000313" key="1">
    <source>
        <dbReference type="EMBL" id="CAD2182760.1"/>
    </source>
</evidence>
<dbReference type="OrthoDB" id="10593312at2759"/>
<name>A0A6V7W6U7_MELEN</name>